<dbReference type="RefSeq" id="WP_051993392.1">
    <property type="nucleotide sequence ID" value="NZ_AODF01000001.1"/>
</dbReference>
<keyword evidence="3" id="KW-1185">Reference proteome</keyword>
<dbReference type="EMBL" id="AODF01000001">
    <property type="protein sequence ID" value="EUJ33860.1"/>
    <property type="molecule type" value="Genomic_DNA"/>
</dbReference>
<proteinExistence type="predicted"/>
<keyword evidence="2" id="KW-0449">Lipoprotein</keyword>
<evidence type="ECO:0000313" key="2">
    <source>
        <dbReference type="EMBL" id="EUJ33860.1"/>
    </source>
</evidence>
<evidence type="ECO:0000313" key="3">
    <source>
        <dbReference type="Proteomes" id="UP000019249"/>
    </source>
</evidence>
<protein>
    <submittedName>
        <fullName evidence="2">Lipoprotein</fullName>
    </submittedName>
</protein>
<gene>
    <name evidence="2" type="ORF">MFLO_01510</name>
</gene>
<reference evidence="2 3" key="1">
    <citation type="journal article" date="2014" name="Int. J. Syst. Evol. Microbiol.">
        <title>Listeria floridensis sp. nov., Listeria aquatica sp. nov., Listeria cornellensis sp. nov., Listeria riparia sp. nov. and Listeria grandensis sp. nov., from agricultural and natural environments.</title>
        <authorList>
            <person name="den Bakker H.C."/>
            <person name="Warchocki S."/>
            <person name="Wright E.M."/>
            <person name="Allred A.F."/>
            <person name="Ahlstrom C."/>
            <person name="Manuel C.S."/>
            <person name="Stasiewicz M.J."/>
            <person name="Burrell A."/>
            <person name="Roof S."/>
            <person name="Strawn L."/>
            <person name="Fortes E.D."/>
            <person name="Nightingale K.K."/>
            <person name="Kephart D."/>
            <person name="Wiedmann M."/>
        </authorList>
    </citation>
    <scope>NUCLEOTIDE SEQUENCE [LARGE SCALE GENOMIC DNA]</scope>
    <source>
        <strain evidence="2 3">FSL S10-1187</strain>
    </source>
</reference>
<dbReference type="Pfam" id="PF07901">
    <property type="entry name" value="DUF1672"/>
    <property type="match status" value="1"/>
</dbReference>
<feature type="compositionally biased region" description="Basic and acidic residues" evidence="1">
    <location>
        <begin position="1"/>
        <end position="10"/>
    </location>
</feature>
<dbReference type="InterPro" id="IPR012873">
    <property type="entry name" value="DUF1672"/>
</dbReference>
<feature type="region of interest" description="Disordered" evidence="1">
    <location>
        <begin position="1"/>
        <end position="22"/>
    </location>
</feature>
<accession>A0ABN0RIV0</accession>
<organism evidence="2 3">
    <name type="scientific">Listeria floridensis FSL S10-1187</name>
    <dbReference type="NCBI Taxonomy" id="1265817"/>
    <lineage>
        <taxon>Bacteria</taxon>
        <taxon>Bacillati</taxon>
        <taxon>Bacillota</taxon>
        <taxon>Bacilli</taxon>
        <taxon>Bacillales</taxon>
        <taxon>Listeriaceae</taxon>
        <taxon>Listeria</taxon>
    </lineage>
</organism>
<sequence length="274" mass="30813">MNEDKEKKDAVQTTPVEEYTGQGYSLVDGEKSKTVVEKNQAEIEKRAVTYIKEKYHTDVVVNNVVPARNAAVVMVEAKQPIAFHTSVIVDVDMQNKKLQPDGAVRSEDGEVEKAIVGGLFVKAYAKEFENLDRRLVQLEKKFNWCGMTQEAVNKTADSGFVTTHYFISIFAKDFEQILQGYQENPKITKEELAVLFKQLDPKGEKSLIAIRLYSKTNSLPKEEKVQEAVSWFQKGEMLPISLYNLSVFKNSIVNQVGQSDGENTASIDFQMGGN</sequence>
<dbReference type="Proteomes" id="UP000019249">
    <property type="component" value="Unassembled WGS sequence"/>
</dbReference>
<comment type="caution">
    <text evidence="2">The sequence shown here is derived from an EMBL/GenBank/DDBJ whole genome shotgun (WGS) entry which is preliminary data.</text>
</comment>
<name>A0ABN0RIV0_9LIST</name>
<evidence type="ECO:0000256" key="1">
    <source>
        <dbReference type="SAM" id="MobiDB-lite"/>
    </source>
</evidence>